<evidence type="ECO:0000313" key="3">
    <source>
        <dbReference type="Proteomes" id="UP000824782"/>
    </source>
</evidence>
<dbReference type="AlphaFoldDB" id="A0AAV6YH14"/>
<keyword evidence="3" id="KW-1185">Reference proteome</keyword>
<keyword evidence="1" id="KW-0812">Transmembrane</keyword>
<evidence type="ECO:0000256" key="1">
    <source>
        <dbReference type="SAM" id="Phobius"/>
    </source>
</evidence>
<name>A0AAV6YH14_ENGPU</name>
<protein>
    <submittedName>
        <fullName evidence="2">Uncharacterized protein</fullName>
    </submittedName>
</protein>
<feature type="transmembrane region" description="Helical" evidence="1">
    <location>
        <begin position="39"/>
        <end position="63"/>
    </location>
</feature>
<dbReference type="Proteomes" id="UP000824782">
    <property type="component" value="Unassembled WGS sequence"/>
</dbReference>
<comment type="caution">
    <text evidence="2">The sequence shown here is derived from an EMBL/GenBank/DDBJ whole genome shotgun (WGS) entry which is preliminary data.</text>
</comment>
<keyword evidence="1" id="KW-1133">Transmembrane helix</keyword>
<keyword evidence="1" id="KW-0472">Membrane</keyword>
<organism evidence="2 3">
    <name type="scientific">Engystomops pustulosus</name>
    <name type="common">Tungara frog</name>
    <name type="synonym">Physalaemus pustulosus</name>
    <dbReference type="NCBI Taxonomy" id="76066"/>
    <lineage>
        <taxon>Eukaryota</taxon>
        <taxon>Metazoa</taxon>
        <taxon>Chordata</taxon>
        <taxon>Craniata</taxon>
        <taxon>Vertebrata</taxon>
        <taxon>Euteleostomi</taxon>
        <taxon>Amphibia</taxon>
        <taxon>Batrachia</taxon>
        <taxon>Anura</taxon>
        <taxon>Neobatrachia</taxon>
        <taxon>Hyloidea</taxon>
        <taxon>Leptodactylidae</taxon>
        <taxon>Leiuperinae</taxon>
        <taxon>Engystomops</taxon>
    </lineage>
</organism>
<evidence type="ECO:0000313" key="2">
    <source>
        <dbReference type="EMBL" id="KAG8534527.1"/>
    </source>
</evidence>
<sequence length="107" mass="11631">MSPCPDVSVPRCLRALMSPCPYVSVPLPDVSVPLPDVSVLLPGVSVLLPCVSVLLTVFCNVFFTHIYCSSHAILFAPFRAYLPTSKQMCRTSVIYSSLCSSLCFSLK</sequence>
<reference evidence="2" key="1">
    <citation type="thesis" date="2020" institute="ProQuest LLC" country="789 East Eisenhower Parkway, Ann Arbor, MI, USA">
        <title>Comparative Genomics and Chromosome Evolution.</title>
        <authorList>
            <person name="Mudd A.B."/>
        </authorList>
    </citation>
    <scope>NUCLEOTIDE SEQUENCE</scope>
    <source>
        <strain evidence="2">237g6f4</strain>
        <tissue evidence="2">Blood</tissue>
    </source>
</reference>
<proteinExistence type="predicted"/>
<accession>A0AAV6YH14</accession>
<gene>
    <name evidence="2" type="ORF">GDO81_019218</name>
</gene>
<dbReference type="EMBL" id="WNYA01101544">
    <property type="protein sequence ID" value="KAG8534527.1"/>
    <property type="molecule type" value="Genomic_DNA"/>
</dbReference>